<dbReference type="OrthoDB" id="5835829at2759"/>
<evidence type="ECO:0000256" key="5">
    <source>
        <dbReference type="RuleBase" id="RU362057"/>
    </source>
</evidence>
<dbReference type="InterPro" id="IPR035595">
    <property type="entry name" value="UDP_glycos_trans_CS"/>
</dbReference>
<dbReference type="PROSITE" id="PS00375">
    <property type="entry name" value="UDPGT"/>
    <property type="match status" value="1"/>
</dbReference>
<dbReference type="InterPro" id="IPR002213">
    <property type="entry name" value="UDP_glucos_trans"/>
</dbReference>
<evidence type="ECO:0000256" key="3">
    <source>
        <dbReference type="ARBA" id="ARBA00022679"/>
    </source>
</evidence>
<dbReference type="EC" id="2.4.1.-" evidence="5"/>
<dbReference type="EMBL" id="CM018031">
    <property type="protein sequence ID" value="KAA8548348.1"/>
    <property type="molecule type" value="Genomic_DNA"/>
</dbReference>
<dbReference type="PANTHER" id="PTHR11926:SF870">
    <property type="entry name" value="UDP-GLYCOSYLTRANSFERASE 75B1"/>
    <property type="match status" value="1"/>
</dbReference>
<dbReference type="CDD" id="cd03784">
    <property type="entry name" value="GT1_Gtf-like"/>
    <property type="match status" value="1"/>
</dbReference>
<keyword evidence="2 4" id="KW-0328">Glycosyltransferase</keyword>
<evidence type="ECO:0000256" key="4">
    <source>
        <dbReference type="RuleBase" id="RU003718"/>
    </source>
</evidence>
<keyword evidence="7" id="KW-1185">Reference proteome</keyword>
<dbReference type="SUPFAM" id="SSF53756">
    <property type="entry name" value="UDP-Glycosyltransferase/glycogen phosphorylase"/>
    <property type="match status" value="1"/>
</dbReference>
<accession>A0A5J5BZD7</accession>
<dbReference type="Pfam" id="PF00201">
    <property type="entry name" value="UDPGT"/>
    <property type="match status" value="1"/>
</dbReference>
<dbReference type="GO" id="GO:0080043">
    <property type="term" value="F:quercetin 3-O-glucosyltransferase activity"/>
    <property type="evidence" value="ECO:0007669"/>
    <property type="project" value="TreeGrafter"/>
</dbReference>
<evidence type="ECO:0000313" key="7">
    <source>
        <dbReference type="Proteomes" id="UP000325577"/>
    </source>
</evidence>
<dbReference type="GO" id="GO:0080044">
    <property type="term" value="F:quercetin 7-O-glucosyltransferase activity"/>
    <property type="evidence" value="ECO:0007669"/>
    <property type="project" value="TreeGrafter"/>
</dbReference>
<protein>
    <recommendedName>
        <fullName evidence="5">Glycosyltransferase</fullName>
        <ecNumber evidence="5">2.4.1.-</ecNumber>
    </recommendedName>
</protein>
<evidence type="ECO:0000313" key="6">
    <source>
        <dbReference type="EMBL" id="KAA8548348.1"/>
    </source>
</evidence>
<keyword evidence="3 4" id="KW-0808">Transferase</keyword>
<sequence length="489" mass="54547">MIIIVLNWFNNINLMGHAAYDGLLPTRTVFLSNLSCLLDSIVPTNVPEQLCSNNPVFQFAKHLMLMGVKVTILTSVSTHRLITKTAPIPEGLTIAAFSDGYDEGFKNGDDHEHFLSAFRSRGSRALAELITASIKEGHPVTHLVYVMLQTWAAKLAHDLHIPSTLFWIQPATVFEIYYYYFNGYGDLIRKNSTDPSCPIEIPGLPLLTSRDLPSYLVPSNSNSYSFALPSFKEQLELLDTETKPKILVNTFDAIEPEALRAIEKFNMVAVGPLVSSASLEREDPSETQKSRDYVEWLNSKPESSVVYVSFGSIAVLSNQQMEEIARGLLESHRPFIWVIRAMEIGVKQEDKLGCREELEKQGMIVPWCSQVDVLSHSSLGCFFTHCGWNSSLESLVSGIPVVGFPQFTDQLTNAKLIEDIWKTGVRVTANEEGLVKGDEIKRCIEMVMGGGERGEELRKNAKKWKALARDALKEGGSLDINLKAFVDEL</sequence>
<evidence type="ECO:0000256" key="1">
    <source>
        <dbReference type="ARBA" id="ARBA00009995"/>
    </source>
</evidence>
<dbReference type="PANTHER" id="PTHR11926">
    <property type="entry name" value="GLUCOSYL/GLUCURONOSYL TRANSFERASES"/>
    <property type="match status" value="1"/>
</dbReference>
<organism evidence="6 7">
    <name type="scientific">Nyssa sinensis</name>
    <dbReference type="NCBI Taxonomy" id="561372"/>
    <lineage>
        <taxon>Eukaryota</taxon>
        <taxon>Viridiplantae</taxon>
        <taxon>Streptophyta</taxon>
        <taxon>Embryophyta</taxon>
        <taxon>Tracheophyta</taxon>
        <taxon>Spermatophyta</taxon>
        <taxon>Magnoliopsida</taxon>
        <taxon>eudicotyledons</taxon>
        <taxon>Gunneridae</taxon>
        <taxon>Pentapetalae</taxon>
        <taxon>asterids</taxon>
        <taxon>Cornales</taxon>
        <taxon>Nyssaceae</taxon>
        <taxon>Nyssa</taxon>
    </lineage>
</organism>
<reference evidence="6 7" key="1">
    <citation type="submission" date="2019-09" db="EMBL/GenBank/DDBJ databases">
        <title>A chromosome-level genome assembly of the Chinese tupelo Nyssa sinensis.</title>
        <authorList>
            <person name="Yang X."/>
            <person name="Kang M."/>
            <person name="Yang Y."/>
            <person name="Xiong H."/>
            <person name="Wang M."/>
            <person name="Zhang Z."/>
            <person name="Wang Z."/>
            <person name="Wu H."/>
            <person name="Ma T."/>
            <person name="Liu J."/>
            <person name="Xi Z."/>
        </authorList>
    </citation>
    <scope>NUCLEOTIDE SEQUENCE [LARGE SCALE GENOMIC DNA]</scope>
    <source>
        <strain evidence="6">J267</strain>
        <tissue evidence="6">Leaf</tissue>
    </source>
</reference>
<dbReference type="Gene3D" id="3.40.50.2000">
    <property type="entry name" value="Glycogen Phosphorylase B"/>
    <property type="match status" value="2"/>
</dbReference>
<dbReference type="AlphaFoldDB" id="A0A5J5BZD7"/>
<gene>
    <name evidence="6" type="ORF">F0562_000032</name>
</gene>
<comment type="similarity">
    <text evidence="1 4">Belongs to the UDP-glycosyltransferase family.</text>
</comment>
<proteinExistence type="inferred from homology"/>
<evidence type="ECO:0000256" key="2">
    <source>
        <dbReference type="ARBA" id="ARBA00022676"/>
    </source>
</evidence>
<dbReference type="Proteomes" id="UP000325577">
    <property type="component" value="Linkage Group LG0"/>
</dbReference>
<dbReference type="FunFam" id="3.40.50.2000:FF:000019">
    <property type="entry name" value="Glycosyltransferase"/>
    <property type="match status" value="1"/>
</dbReference>
<name>A0A5J5BZD7_9ASTE</name>